<protein>
    <submittedName>
        <fullName evidence="8">PLD nuclease N-terminal domain-containing protein</fullName>
    </submittedName>
</protein>
<dbReference type="InterPro" id="IPR027379">
    <property type="entry name" value="CLS_N"/>
</dbReference>
<proteinExistence type="predicted"/>
<dbReference type="Proteomes" id="UP001589747">
    <property type="component" value="Unassembled WGS sequence"/>
</dbReference>
<keyword evidence="5 6" id="KW-0472">Membrane</keyword>
<evidence type="ECO:0000256" key="6">
    <source>
        <dbReference type="SAM" id="Phobius"/>
    </source>
</evidence>
<keyword evidence="4 6" id="KW-1133">Transmembrane helix</keyword>
<gene>
    <name evidence="8" type="ORF">ACFFSY_11200</name>
</gene>
<accession>A0ABV5KMN9</accession>
<dbReference type="Pfam" id="PF13396">
    <property type="entry name" value="PLDc_N"/>
    <property type="match status" value="1"/>
</dbReference>
<dbReference type="RefSeq" id="WP_377493830.1">
    <property type="nucleotide sequence ID" value="NZ_JBHMDO010000020.1"/>
</dbReference>
<evidence type="ECO:0000256" key="1">
    <source>
        <dbReference type="ARBA" id="ARBA00004651"/>
    </source>
</evidence>
<feature type="transmembrane region" description="Helical" evidence="6">
    <location>
        <begin position="12"/>
        <end position="32"/>
    </location>
</feature>
<sequence>MVMNEIFDSQLWAIIAPILVLQLCLILTALTVCARASETRGPKWMWVLIIVFGNVLGPVLFFAAGRRSGR</sequence>
<organism evidence="8 9">
    <name type="scientific">Paenibacillus aurantiacus</name>
    <dbReference type="NCBI Taxonomy" id="1936118"/>
    <lineage>
        <taxon>Bacteria</taxon>
        <taxon>Bacillati</taxon>
        <taxon>Bacillota</taxon>
        <taxon>Bacilli</taxon>
        <taxon>Bacillales</taxon>
        <taxon>Paenibacillaceae</taxon>
        <taxon>Paenibacillus</taxon>
    </lineage>
</organism>
<feature type="domain" description="Cardiolipin synthase N-terminal" evidence="7">
    <location>
        <begin position="25"/>
        <end position="66"/>
    </location>
</feature>
<evidence type="ECO:0000259" key="7">
    <source>
        <dbReference type="Pfam" id="PF13396"/>
    </source>
</evidence>
<evidence type="ECO:0000256" key="5">
    <source>
        <dbReference type="ARBA" id="ARBA00023136"/>
    </source>
</evidence>
<evidence type="ECO:0000256" key="4">
    <source>
        <dbReference type="ARBA" id="ARBA00022989"/>
    </source>
</evidence>
<keyword evidence="3 6" id="KW-0812">Transmembrane</keyword>
<keyword evidence="2" id="KW-1003">Cell membrane</keyword>
<evidence type="ECO:0000256" key="2">
    <source>
        <dbReference type="ARBA" id="ARBA00022475"/>
    </source>
</evidence>
<keyword evidence="9" id="KW-1185">Reference proteome</keyword>
<comment type="subcellular location">
    <subcellularLocation>
        <location evidence="1">Cell membrane</location>
        <topology evidence="1">Multi-pass membrane protein</topology>
    </subcellularLocation>
</comment>
<dbReference type="EMBL" id="JBHMDO010000020">
    <property type="protein sequence ID" value="MFB9326480.1"/>
    <property type="molecule type" value="Genomic_DNA"/>
</dbReference>
<evidence type="ECO:0000313" key="8">
    <source>
        <dbReference type="EMBL" id="MFB9326480.1"/>
    </source>
</evidence>
<evidence type="ECO:0000313" key="9">
    <source>
        <dbReference type="Proteomes" id="UP001589747"/>
    </source>
</evidence>
<reference evidence="8 9" key="1">
    <citation type="submission" date="2024-09" db="EMBL/GenBank/DDBJ databases">
        <authorList>
            <person name="Sun Q."/>
            <person name="Mori K."/>
        </authorList>
    </citation>
    <scope>NUCLEOTIDE SEQUENCE [LARGE SCALE GENOMIC DNA]</scope>
    <source>
        <strain evidence="8 9">TISTR 2452</strain>
    </source>
</reference>
<feature type="transmembrane region" description="Helical" evidence="6">
    <location>
        <begin position="44"/>
        <end position="64"/>
    </location>
</feature>
<name>A0ABV5KMN9_9BACL</name>
<evidence type="ECO:0000256" key="3">
    <source>
        <dbReference type="ARBA" id="ARBA00022692"/>
    </source>
</evidence>
<comment type="caution">
    <text evidence="8">The sequence shown here is derived from an EMBL/GenBank/DDBJ whole genome shotgun (WGS) entry which is preliminary data.</text>
</comment>